<accession>U5C0U9</accession>
<keyword evidence="8" id="KW-1185">Reference proteome</keyword>
<evidence type="ECO:0000256" key="1">
    <source>
        <dbReference type="ARBA" id="ARBA00001947"/>
    </source>
</evidence>
<dbReference type="PANTHER" id="PTHR30096">
    <property type="entry name" value="4,5-DOPA DIOXYGENASE EXTRADIOL-LIKE PROTEIN"/>
    <property type="match status" value="1"/>
</dbReference>
<evidence type="ECO:0000256" key="4">
    <source>
        <dbReference type="ARBA" id="ARBA00022833"/>
    </source>
</evidence>
<evidence type="ECO:0000256" key="2">
    <source>
        <dbReference type="ARBA" id="ARBA00007581"/>
    </source>
</evidence>
<evidence type="ECO:0000259" key="6">
    <source>
        <dbReference type="Pfam" id="PF02900"/>
    </source>
</evidence>
<proteinExistence type="inferred from homology"/>
<dbReference type="AlphaFoldDB" id="U5C0U9"/>
<comment type="cofactor">
    <cofactor evidence="1">
        <name>Zn(2+)</name>
        <dbReference type="ChEBI" id="CHEBI:29105"/>
    </cofactor>
</comment>
<dbReference type="NCBIfam" id="NF007914">
    <property type="entry name" value="PRK10628.1"/>
    <property type="match status" value="1"/>
</dbReference>
<dbReference type="eggNOG" id="COG3384">
    <property type="taxonomic scope" value="Bacteria"/>
</dbReference>
<comment type="caution">
    <text evidence="7">The sequence shown here is derived from an EMBL/GenBank/DDBJ whole genome shotgun (WGS) entry which is preliminary data.</text>
</comment>
<comment type="similarity">
    <text evidence="2">Belongs to the DODA-type extradiol aromatic ring-opening dioxygenase family.</text>
</comment>
<keyword evidence="4" id="KW-0862">Zinc</keyword>
<sequence length="293" mass="32990">MFKIQKNIKMIYNLQGLSKWSDTQKSVEPMPVLFIGHGSPMNGIEDNLFSQQWKKLGQKFPIPAAVLVISAHWLTRGTWITAMEQPKTIHDFGGFPKALFDVTYPAPGNPELAEYTSKLVSHSHVGLDHDWGLDHGTWTVVRHMYPEANIPVLQLSIDYAQSPEFHYRLAKDLAQLRKKGVLIIGSGNMVHNLGKVAWDKINEPEYGFDWALEMNSIFKEKISSKDHQSLVDYMHLGPAARLAIPTPDHYYPLLYSLGLQGEKEEVAFFNDKAVGGSLTMTSVMIGGEHDFVI</sequence>
<dbReference type="Gene3D" id="3.40.830.10">
    <property type="entry name" value="LigB-like"/>
    <property type="match status" value="1"/>
</dbReference>
<name>U5C0U9_9BACT</name>
<evidence type="ECO:0000256" key="5">
    <source>
        <dbReference type="ARBA" id="ARBA00023002"/>
    </source>
</evidence>
<evidence type="ECO:0000313" key="8">
    <source>
        <dbReference type="Proteomes" id="UP000016843"/>
    </source>
</evidence>
<dbReference type="GO" id="GO:0016702">
    <property type="term" value="F:oxidoreductase activity, acting on single donors with incorporation of molecular oxygen, incorporation of two atoms of oxygen"/>
    <property type="evidence" value="ECO:0007669"/>
    <property type="project" value="UniProtKB-ARBA"/>
</dbReference>
<reference evidence="7 8" key="1">
    <citation type="journal article" date="2013" name="Genome Announc.">
        <title>Draft Genome Sequence of the Psychrophilic and Alkaliphilic Rhodonellum psychrophilum Strain GCM71T.</title>
        <authorList>
            <person name="Hauptmann A.L."/>
            <person name="Glaring M.A."/>
            <person name="Hallin P.F."/>
            <person name="Prieme A."/>
            <person name="Stougaard P."/>
        </authorList>
    </citation>
    <scope>NUCLEOTIDE SEQUENCE [LARGE SCALE GENOMIC DNA]</scope>
    <source>
        <strain evidence="7 8">GCM71</strain>
    </source>
</reference>
<dbReference type="Proteomes" id="UP000016843">
    <property type="component" value="Unassembled WGS sequence"/>
</dbReference>
<gene>
    <name evidence="7" type="ORF">P872_07705</name>
</gene>
<dbReference type="EMBL" id="AWXR01000040">
    <property type="protein sequence ID" value="ERM81797.1"/>
    <property type="molecule type" value="Genomic_DNA"/>
</dbReference>
<dbReference type="PIRSF" id="PIRSF006157">
    <property type="entry name" value="Doxgns_DODA"/>
    <property type="match status" value="1"/>
</dbReference>
<evidence type="ECO:0000256" key="3">
    <source>
        <dbReference type="ARBA" id="ARBA00022723"/>
    </source>
</evidence>
<dbReference type="GO" id="GO:0008270">
    <property type="term" value="F:zinc ion binding"/>
    <property type="evidence" value="ECO:0007669"/>
    <property type="project" value="InterPro"/>
</dbReference>
<dbReference type="Pfam" id="PF02900">
    <property type="entry name" value="LigB"/>
    <property type="match status" value="1"/>
</dbReference>
<organism evidence="7 8">
    <name type="scientific">Rhodonellum psychrophilum GCM71 = DSM 17998</name>
    <dbReference type="NCBI Taxonomy" id="1123057"/>
    <lineage>
        <taxon>Bacteria</taxon>
        <taxon>Pseudomonadati</taxon>
        <taxon>Bacteroidota</taxon>
        <taxon>Cytophagia</taxon>
        <taxon>Cytophagales</taxon>
        <taxon>Cytophagaceae</taxon>
        <taxon>Rhodonellum</taxon>
    </lineage>
</organism>
<keyword evidence="5" id="KW-0560">Oxidoreductase</keyword>
<evidence type="ECO:0000313" key="7">
    <source>
        <dbReference type="EMBL" id="ERM81797.1"/>
    </source>
</evidence>
<dbReference type="PANTHER" id="PTHR30096:SF0">
    <property type="entry name" value="4,5-DOPA DIOXYGENASE EXTRADIOL-LIKE PROTEIN"/>
    <property type="match status" value="1"/>
</dbReference>
<protein>
    <recommendedName>
        <fullName evidence="6">Extradiol ring-cleavage dioxygenase class III enzyme subunit B domain-containing protein</fullName>
    </recommendedName>
</protein>
<dbReference type="SUPFAM" id="SSF53213">
    <property type="entry name" value="LigB-like"/>
    <property type="match status" value="1"/>
</dbReference>
<dbReference type="PATRIC" id="fig|1123057.7.peg.3303"/>
<feature type="domain" description="Extradiol ring-cleavage dioxygenase class III enzyme subunit B" evidence="6">
    <location>
        <begin position="56"/>
        <end position="265"/>
    </location>
</feature>
<keyword evidence="3" id="KW-0479">Metal-binding</keyword>
<dbReference type="GO" id="GO:0008198">
    <property type="term" value="F:ferrous iron binding"/>
    <property type="evidence" value="ECO:0007669"/>
    <property type="project" value="InterPro"/>
</dbReference>
<dbReference type="CDD" id="cd07363">
    <property type="entry name" value="45_DOPA_Dioxygenase"/>
    <property type="match status" value="1"/>
</dbReference>
<dbReference type="InterPro" id="IPR004183">
    <property type="entry name" value="Xdiol_dOase_suB"/>
</dbReference>
<dbReference type="InterPro" id="IPR014436">
    <property type="entry name" value="Extradiol_dOase_DODA"/>
</dbReference>